<keyword evidence="2 8" id="KW-0597">Phosphoprotein</keyword>
<evidence type="ECO:0000256" key="3">
    <source>
        <dbReference type="ARBA" id="ARBA00023012"/>
    </source>
</evidence>
<dbReference type="GO" id="GO:0032993">
    <property type="term" value="C:protein-DNA complex"/>
    <property type="evidence" value="ECO:0007669"/>
    <property type="project" value="TreeGrafter"/>
</dbReference>
<dbReference type="Pfam" id="PF00486">
    <property type="entry name" value="Trans_reg_C"/>
    <property type="match status" value="1"/>
</dbReference>
<evidence type="ECO:0000259" key="10">
    <source>
        <dbReference type="PROSITE" id="PS50110"/>
    </source>
</evidence>
<dbReference type="Gene3D" id="3.40.50.2300">
    <property type="match status" value="1"/>
</dbReference>
<dbReference type="Gene3D" id="6.10.250.690">
    <property type="match status" value="1"/>
</dbReference>
<dbReference type="InterPro" id="IPR036388">
    <property type="entry name" value="WH-like_DNA-bd_sf"/>
</dbReference>
<dbReference type="Gene3D" id="1.10.10.10">
    <property type="entry name" value="Winged helix-like DNA-binding domain superfamily/Winged helix DNA-binding domain"/>
    <property type="match status" value="1"/>
</dbReference>
<keyword evidence="6" id="KW-0804">Transcription</keyword>
<dbReference type="EMBL" id="JAHQCW010000021">
    <property type="protein sequence ID" value="MBU9737485.1"/>
    <property type="molecule type" value="Genomic_DNA"/>
</dbReference>
<dbReference type="SUPFAM" id="SSF52172">
    <property type="entry name" value="CheY-like"/>
    <property type="match status" value="1"/>
</dbReference>
<evidence type="ECO:0000256" key="4">
    <source>
        <dbReference type="ARBA" id="ARBA00023015"/>
    </source>
</evidence>
<dbReference type="InterPro" id="IPR001867">
    <property type="entry name" value="OmpR/PhoB-type_DNA-bd"/>
</dbReference>
<evidence type="ECO:0000259" key="11">
    <source>
        <dbReference type="PROSITE" id="PS51755"/>
    </source>
</evidence>
<dbReference type="GO" id="GO:0005829">
    <property type="term" value="C:cytosol"/>
    <property type="evidence" value="ECO:0007669"/>
    <property type="project" value="TreeGrafter"/>
</dbReference>
<dbReference type="Pfam" id="PF00072">
    <property type="entry name" value="Response_reg"/>
    <property type="match status" value="1"/>
</dbReference>
<keyword evidence="4" id="KW-0805">Transcription regulation</keyword>
<dbReference type="SMART" id="SM00448">
    <property type="entry name" value="REC"/>
    <property type="match status" value="1"/>
</dbReference>
<keyword evidence="3" id="KW-0902">Two-component regulatory system</keyword>
<evidence type="ECO:0000256" key="5">
    <source>
        <dbReference type="ARBA" id="ARBA00023125"/>
    </source>
</evidence>
<dbReference type="RefSeq" id="WP_238722010.1">
    <property type="nucleotide sequence ID" value="NZ_JAHQCW010000021.1"/>
</dbReference>
<feature type="domain" description="Response regulatory" evidence="10">
    <location>
        <begin position="2"/>
        <end position="116"/>
    </location>
</feature>
<keyword evidence="5 9" id="KW-0238">DNA-binding</keyword>
<evidence type="ECO:0000313" key="12">
    <source>
        <dbReference type="EMBL" id="MBU9737485.1"/>
    </source>
</evidence>
<protein>
    <recommendedName>
        <fullName evidence="1">Stage 0 sporulation protein A homolog</fullName>
    </recommendedName>
</protein>
<evidence type="ECO:0000256" key="8">
    <source>
        <dbReference type="PROSITE-ProRule" id="PRU00169"/>
    </source>
</evidence>
<dbReference type="SUPFAM" id="SSF46894">
    <property type="entry name" value="C-terminal effector domain of the bipartite response regulators"/>
    <property type="match status" value="1"/>
</dbReference>
<comment type="function">
    <text evidence="7">May play the central regulatory role in sporulation. It may be an element of the effector pathway responsible for the activation of sporulation genes in response to nutritional stress. Spo0A may act in concert with spo0H (a sigma factor) to control the expression of some genes that are critical to the sporulation process.</text>
</comment>
<dbReference type="Proteomes" id="UP000712157">
    <property type="component" value="Unassembled WGS sequence"/>
</dbReference>
<dbReference type="InterPro" id="IPR011006">
    <property type="entry name" value="CheY-like_superfamily"/>
</dbReference>
<dbReference type="InterPro" id="IPR039420">
    <property type="entry name" value="WalR-like"/>
</dbReference>
<dbReference type="PROSITE" id="PS50110">
    <property type="entry name" value="RESPONSE_REGULATORY"/>
    <property type="match status" value="1"/>
</dbReference>
<evidence type="ECO:0000256" key="9">
    <source>
        <dbReference type="PROSITE-ProRule" id="PRU01091"/>
    </source>
</evidence>
<dbReference type="FunFam" id="3.40.50.2300:FF:000001">
    <property type="entry name" value="DNA-binding response regulator PhoB"/>
    <property type="match status" value="1"/>
</dbReference>
<organism evidence="12 13">
    <name type="scientific">Diplocloster agilis</name>
    <dbReference type="NCBI Taxonomy" id="2850323"/>
    <lineage>
        <taxon>Bacteria</taxon>
        <taxon>Bacillati</taxon>
        <taxon>Bacillota</taxon>
        <taxon>Clostridia</taxon>
        <taxon>Lachnospirales</taxon>
        <taxon>Lachnospiraceae</taxon>
        <taxon>Diplocloster</taxon>
    </lineage>
</organism>
<dbReference type="GO" id="GO:0000976">
    <property type="term" value="F:transcription cis-regulatory region binding"/>
    <property type="evidence" value="ECO:0007669"/>
    <property type="project" value="TreeGrafter"/>
</dbReference>
<dbReference type="SMART" id="SM00862">
    <property type="entry name" value="Trans_reg_C"/>
    <property type="match status" value="1"/>
</dbReference>
<evidence type="ECO:0000256" key="7">
    <source>
        <dbReference type="ARBA" id="ARBA00024867"/>
    </source>
</evidence>
<dbReference type="GO" id="GO:0006355">
    <property type="term" value="P:regulation of DNA-templated transcription"/>
    <property type="evidence" value="ECO:0007669"/>
    <property type="project" value="InterPro"/>
</dbReference>
<evidence type="ECO:0000256" key="6">
    <source>
        <dbReference type="ARBA" id="ARBA00023163"/>
    </source>
</evidence>
<dbReference type="InterPro" id="IPR016032">
    <property type="entry name" value="Sig_transdc_resp-reg_C-effctor"/>
</dbReference>
<evidence type="ECO:0000256" key="2">
    <source>
        <dbReference type="ARBA" id="ARBA00022553"/>
    </source>
</evidence>
<reference evidence="12" key="1">
    <citation type="submission" date="2021-06" db="EMBL/GenBank/DDBJ databases">
        <title>Description of novel taxa of the family Lachnospiraceae.</title>
        <authorList>
            <person name="Chaplin A.V."/>
            <person name="Sokolova S.R."/>
            <person name="Pikina A.P."/>
            <person name="Korzhanova M."/>
            <person name="Belova V."/>
            <person name="Korostin D."/>
            <person name="Efimov B.A."/>
        </authorList>
    </citation>
    <scope>NUCLEOTIDE SEQUENCE</scope>
    <source>
        <strain evidence="12">ASD5720</strain>
    </source>
</reference>
<feature type="DNA-binding region" description="OmpR/PhoB-type" evidence="9">
    <location>
        <begin position="125"/>
        <end position="223"/>
    </location>
</feature>
<dbReference type="PROSITE" id="PS51755">
    <property type="entry name" value="OMPR_PHOB"/>
    <property type="match status" value="1"/>
</dbReference>
<sequence length="227" mass="25712">MRILIVEDDKKLCGSLAFQLEKEGFTVDLCHDGADGLWLAEQQAHDLILLDRMLPSMSGTDILTDLRKEQIDTPVIMITALGEVQDRVHGLDAGADDYIVKPFAFEELMARIRSICRRPRRWEETEVLKCGDLAFSPEAKTLTGPLNSCSLSRRESDLLELLMKNAGQTLPRQLLIARVWGPETEIEDGNLDNYIHFLRRRFKKVGSSLQLKTIRGIGYQLEKTNVS</sequence>
<keyword evidence="13" id="KW-1185">Reference proteome</keyword>
<dbReference type="AlphaFoldDB" id="A0A949K2G5"/>
<comment type="caution">
    <text evidence="12">The sequence shown here is derived from an EMBL/GenBank/DDBJ whole genome shotgun (WGS) entry which is preliminary data.</text>
</comment>
<name>A0A949K2G5_9FIRM</name>
<proteinExistence type="predicted"/>
<evidence type="ECO:0000256" key="1">
    <source>
        <dbReference type="ARBA" id="ARBA00018672"/>
    </source>
</evidence>
<dbReference type="InterPro" id="IPR001789">
    <property type="entry name" value="Sig_transdc_resp-reg_receiver"/>
</dbReference>
<dbReference type="PANTHER" id="PTHR48111:SF22">
    <property type="entry name" value="REGULATOR OF RPOS"/>
    <property type="match status" value="1"/>
</dbReference>
<dbReference type="GO" id="GO:0000156">
    <property type="term" value="F:phosphorelay response regulator activity"/>
    <property type="evidence" value="ECO:0007669"/>
    <property type="project" value="TreeGrafter"/>
</dbReference>
<dbReference type="PANTHER" id="PTHR48111">
    <property type="entry name" value="REGULATOR OF RPOS"/>
    <property type="match status" value="1"/>
</dbReference>
<feature type="domain" description="OmpR/PhoB-type" evidence="11">
    <location>
        <begin position="125"/>
        <end position="223"/>
    </location>
</feature>
<dbReference type="CDD" id="cd00383">
    <property type="entry name" value="trans_reg_C"/>
    <property type="match status" value="1"/>
</dbReference>
<accession>A0A949K2G5</accession>
<gene>
    <name evidence="12" type="ORF">KTH89_13125</name>
</gene>
<evidence type="ECO:0000313" key="13">
    <source>
        <dbReference type="Proteomes" id="UP000712157"/>
    </source>
</evidence>
<feature type="modified residue" description="4-aspartylphosphate" evidence="8">
    <location>
        <position position="51"/>
    </location>
</feature>